<dbReference type="EMBL" id="JPWA01000036">
    <property type="protein sequence ID" value="RCK04149.1"/>
    <property type="molecule type" value="Genomic_DNA"/>
</dbReference>
<dbReference type="RefSeq" id="WP_147250147.1">
    <property type="nucleotide sequence ID" value="NZ_JPWA01000036.1"/>
</dbReference>
<proteinExistence type="predicted"/>
<dbReference type="Proteomes" id="UP000252419">
    <property type="component" value="Unassembled WGS sequence"/>
</dbReference>
<evidence type="ECO:0000313" key="1">
    <source>
        <dbReference type="EMBL" id="RCK04149.1"/>
    </source>
</evidence>
<sequence>MAIENEIKFALKNADSLEERLFAAFGPSEIRQCYIYQDLRARATESMQGKSFSLTFKRRLPDGQSVEIETDMTEAEFQLFWNDTKVKLQKRRFSYIDDQFKWDIDFFKDTQGITYCAVAEVEMPENMRPPVLVPEFLLDYAYYPVVQGDNRFNSYKLADQDYARHLFEEILA</sequence>
<protein>
    <recommendedName>
        <fullName evidence="3">CYTH domain-containing protein</fullName>
    </recommendedName>
</protein>
<dbReference type="AlphaFoldDB" id="A0A367U7T1"/>
<evidence type="ECO:0008006" key="3">
    <source>
        <dbReference type="Google" id="ProtNLM"/>
    </source>
</evidence>
<reference evidence="1 2" key="1">
    <citation type="submission" date="2014-07" db="EMBL/GenBank/DDBJ databases">
        <title>Draft genome sequence of Thalassospira xianhensis P-4 (MCCC 1A02616).</title>
        <authorList>
            <person name="Lai Q."/>
            <person name="Shao Z."/>
        </authorList>
    </citation>
    <scope>NUCLEOTIDE SEQUENCE [LARGE SCALE GENOMIC DNA]</scope>
    <source>
        <strain evidence="1 2">MCCC 1A02616</strain>
    </source>
</reference>
<organism evidence="1 2">
    <name type="scientific">Thalassospira xianhensis MCCC 1A02616</name>
    <dbReference type="NCBI Taxonomy" id="1177929"/>
    <lineage>
        <taxon>Bacteria</taxon>
        <taxon>Pseudomonadati</taxon>
        <taxon>Pseudomonadota</taxon>
        <taxon>Alphaproteobacteria</taxon>
        <taxon>Rhodospirillales</taxon>
        <taxon>Thalassospiraceae</taxon>
        <taxon>Thalassospira</taxon>
    </lineage>
</organism>
<dbReference type="SUPFAM" id="SSF55154">
    <property type="entry name" value="CYTH-like phosphatases"/>
    <property type="match status" value="1"/>
</dbReference>
<accession>A0A367U7T1</accession>
<dbReference type="Gene3D" id="2.40.320.10">
    <property type="entry name" value="Hypothetical Protein Pfu-838710-001"/>
    <property type="match status" value="1"/>
</dbReference>
<dbReference type="InterPro" id="IPR033469">
    <property type="entry name" value="CYTH-like_dom_sf"/>
</dbReference>
<evidence type="ECO:0000313" key="2">
    <source>
        <dbReference type="Proteomes" id="UP000252419"/>
    </source>
</evidence>
<keyword evidence="2" id="KW-1185">Reference proteome</keyword>
<gene>
    <name evidence="1" type="ORF">TH5_21475</name>
</gene>
<comment type="caution">
    <text evidence="1">The sequence shown here is derived from an EMBL/GenBank/DDBJ whole genome shotgun (WGS) entry which is preliminary data.</text>
</comment>
<name>A0A367U7T1_9PROT</name>